<evidence type="ECO:0000313" key="1">
    <source>
        <dbReference type="EMBL" id="HIR47153.1"/>
    </source>
</evidence>
<proteinExistence type="predicted"/>
<gene>
    <name evidence="1" type="ORF">IAB89_05765</name>
</gene>
<dbReference type="AlphaFoldDB" id="A0A9D1APF1"/>
<sequence>MDQDDPPVSMHHENDSIRKWRPYTNSVSEFLMLVFCDALSCDMYDTVMDVLEKDGWDNKLLSEGEINRYAIDLNCVKKYPSFYDGNALLGCAYEEDSHTLLLIKWNESTGEIISGIAYSKDKIS</sequence>
<reference evidence="1" key="2">
    <citation type="journal article" date="2021" name="PeerJ">
        <title>Extensive microbial diversity within the chicken gut microbiome revealed by metagenomics and culture.</title>
        <authorList>
            <person name="Gilroy R."/>
            <person name="Ravi A."/>
            <person name="Getino M."/>
            <person name="Pursley I."/>
            <person name="Horton D.L."/>
            <person name="Alikhan N.F."/>
            <person name="Baker D."/>
            <person name="Gharbi K."/>
            <person name="Hall N."/>
            <person name="Watson M."/>
            <person name="Adriaenssens E.M."/>
            <person name="Foster-Nyarko E."/>
            <person name="Jarju S."/>
            <person name="Secka A."/>
            <person name="Antonio M."/>
            <person name="Oren A."/>
            <person name="Chaudhuri R.R."/>
            <person name="La Ragione R."/>
            <person name="Hildebrand F."/>
            <person name="Pallen M.J."/>
        </authorList>
    </citation>
    <scope>NUCLEOTIDE SEQUENCE</scope>
    <source>
        <strain evidence="1">ChiSxjej1B13-7958</strain>
    </source>
</reference>
<reference evidence="1" key="1">
    <citation type="submission" date="2020-10" db="EMBL/GenBank/DDBJ databases">
        <authorList>
            <person name="Gilroy R."/>
        </authorList>
    </citation>
    <scope>NUCLEOTIDE SEQUENCE</scope>
    <source>
        <strain evidence="1">ChiSxjej1B13-7958</strain>
    </source>
</reference>
<organism evidence="1 2">
    <name type="scientific">Candidatus Caccousia avicola</name>
    <dbReference type="NCBI Taxonomy" id="2840721"/>
    <lineage>
        <taxon>Bacteria</taxon>
        <taxon>Bacillati</taxon>
        <taxon>Bacillota</taxon>
        <taxon>Clostridia</taxon>
        <taxon>Eubacteriales</taxon>
        <taxon>Oscillospiraceae</taxon>
        <taxon>Oscillospiraceae incertae sedis</taxon>
        <taxon>Candidatus Caccousia</taxon>
    </lineage>
</organism>
<dbReference type="Proteomes" id="UP000824242">
    <property type="component" value="Unassembled WGS sequence"/>
</dbReference>
<evidence type="ECO:0000313" key="2">
    <source>
        <dbReference type="Proteomes" id="UP000824242"/>
    </source>
</evidence>
<protein>
    <submittedName>
        <fullName evidence="1">Uncharacterized protein</fullName>
    </submittedName>
</protein>
<accession>A0A9D1APF1</accession>
<comment type="caution">
    <text evidence="1">The sequence shown here is derived from an EMBL/GenBank/DDBJ whole genome shotgun (WGS) entry which is preliminary data.</text>
</comment>
<name>A0A9D1APF1_9FIRM</name>
<dbReference type="EMBL" id="DVGZ01000057">
    <property type="protein sequence ID" value="HIR47153.1"/>
    <property type="molecule type" value="Genomic_DNA"/>
</dbReference>